<evidence type="ECO:0000313" key="2">
    <source>
        <dbReference type="EMBL" id="EUC55643.1"/>
    </source>
</evidence>
<dbReference type="EMBL" id="JATN01000322">
    <property type="protein sequence ID" value="EUC55643.1"/>
    <property type="molecule type" value="Genomic_DNA"/>
</dbReference>
<accession>X8IZW3</accession>
<feature type="region of interest" description="Disordered" evidence="1">
    <location>
        <begin position="1"/>
        <end position="31"/>
    </location>
</feature>
<gene>
    <name evidence="2" type="ORF">RSOL_125770</name>
</gene>
<dbReference type="Proteomes" id="UP000030108">
    <property type="component" value="Unassembled WGS sequence"/>
</dbReference>
<feature type="compositionally biased region" description="Pro residues" evidence="1">
    <location>
        <begin position="21"/>
        <end position="31"/>
    </location>
</feature>
<reference evidence="3" key="1">
    <citation type="journal article" date="2014" name="Genome Announc.">
        <title>Draft genome sequence of the plant-pathogenic soil fungus Rhizoctonia solani anastomosis group 3 strain Rhs1AP.</title>
        <authorList>
            <person name="Cubeta M.A."/>
            <person name="Thomas E."/>
            <person name="Dean R.A."/>
            <person name="Jabaji S."/>
            <person name="Neate S.M."/>
            <person name="Tavantzis S."/>
            <person name="Toda T."/>
            <person name="Vilgalys R."/>
            <person name="Bharathan N."/>
            <person name="Fedorova-Abrams N."/>
            <person name="Pakala S.B."/>
            <person name="Pakala S.M."/>
            <person name="Zafar N."/>
            <person name="Joardar V."/>
            <person name="Losada L."/>
            <person name="Nierman W.C."/>
        </authorList>
    </citation>
    <scope>NUCLEOTIDE SEQUENCE [LARGE SCALE GENOMIC DNA]</scope>
    <source>
        <strain evidence="3">AG-3</strain>
    </source>
</reference>
<feature type="non-terminal residue" evidence="2">
    <location>
        <position position="93"/>
    </location>
</feature>
<evidence type="ECO:0000313" key="3">
    <source>
        <dbReference type="Proteomes" id="UP000030108"/>
    </source>
</evidence>
<organism evidence="2 3">
    <name type="scientific">Rhizoctonia solani AG-3 Rhs1AP</name>
    <dbReference type="NCBI Taxonomy" id="1086054"/>
    <lineage>
        <taxon>Eukaryota</taxon>
        <taxon>Fungi</taxon>
        <taxon>Dikarya</taxon>
        <taxon>Basidiomycota</taxon>
        <taxon>Agaricomycotina</taxon>
        <taxon>Agaricomycetes</taxon>
        <taxon>Cantharellales</taxon>
        <taxon>Ceratobasidiaceae</taxon>
        <taxon>Rhizoctonia</taxon>
    </lineage>
</organism>
<dbReference type="AlphaFoldDB" id="X8IZW3"/>
<protein>
    <submittedName>
        <fullName evidence="2">Uncharacterized protein</fullName>
    </submittedName>
</protein>
<comment type="caution">
    <text evidence="2">The sequence shown here is derived from an EMBL/GenBank/DDBJ whole genome shotgun (WGS) entry which is preliminary data.</text>
</comment>
<evidence type="ECO:0000256" key="1">
    <source>
        <dbReference type="SAM" id="MobiDB-lite"/>
    </source>
</evidence>
<sequence length="93" mass="9235">MAAANHPIAQTPTPHEAIVGPVPPVVPNNAPAPPVAMQLPANPQALVPPPHNAVAHIHQAVHVVAGPAIAGAPAPALGTSPLHRSLYGLPLGN</sequence>
<name>X8IZW3_9AGAM</name>
<proteinExistence type="predicted"/>